<dbReference type="Pfam" id="PF00903">
    <property type="entry name" value="Glyoxalase"/>
    <property type="match status" value="1"/>
</dbReference>
<feature type="domain" description="VOC" evidence="1">
    <location>
        <begin position="2"/>
        <end position="119"/>
    </location>
</feature>
<dbReference type="CDD" id="cd06587">
    <property type="entry name" value="VOC"/>
    <property type="match status" value="1"/>
</dbReference>
<dbReference type="InterPro" id="IPR004360">
    <property type="entry name" value="Glyas_Fos-R_dOase_dom"/>
</dbReference>
<dbReference type="InterPro" id="IPR051332">
    <property type="entry name" value="Fosfomycin_Res_Enzymes"/>
</dbReference>
<keyword evidence="2" id="KW-0456">Lyase</keyword>
<dbReference type="PANTHER" id="PTHR36113">
    <property type="entry name" value="LYASE, PUTATIVE-RELATED-RELATED"/>
    <property type="match status" value="1"/>
</dbReference>
<dbReference type="Gene3D" id="3.10.180.10">
    <property type="entry name" value="2,3-Dihydroxybiphenyl 1,2-Dioxygenase, domain 1"/>
    <property type="match status" value="1"/>
</dbReference>
<name>A0A1G7V8F1_9FIRM</name>
<dbReference type="PANTHER" id="PTHR36113:SF3">
    <property type="entry name" value="SLL5075 PROTEIN"/>
    <property type="match status" value="1"/>
</dbReference>
<gene>
    <name evidence="2" type="ORF">SAMN05443529_10442</name>
</gene>
<dbReference type="SUPFAM" id="SSF54593">
    <property type="entry name" value="Glyoxalase/Bleomycin resistance protein/Dihydroxybiphenyl dioxygenase"/>
    <property type="match status" value="1"/>
</dbReference>
<accession>A0A1G7V8F1</accession>
<dbReference type="Proteomes" id="UP000198656">
    <property type="component" value="Unassembled WGS sequence"/>
</dbReference>
<organism evidence="2 3">
    <name type="scientific">Desulfosporosinus hippei DSM 8344</name>
    <dbReference type="NCBI Taxonomy" id="1121419"/>
    <lineage>
        <taxon>Bacteria</taxon>
        <taxon>Bacillati</taxon>
        <taxon>Bacillota</taxon>
        <taxon>Clostridia</taxon>
        <taxon>Eubacteriales</taxon>
        <taxon>Desulfitobacteriaceae</taxon>
        <taxon>Desulfosporosinus</taxon>
    </lineage>
</organism>
<keyword evidence="3" id="KW-1185">Reference proteome</keyword>
<protein>
    <submittedName>
        <fullName evidence="2">Lactoylglutathione lyase</fullName>
    </submittedName>
</protein>
<evidence type="ECO:0000313" key="2">
    <source>
        <dbReference type="EMBL" id="SDG55994.1"/>
    </source>
</evidence>
<evidence type="ECO:0000313" key="3">
    <source>
        <dbReference type="Proteomes" id="UP000198656"/>
    </source>
</evidence>
<dbReference type="GO" id="GO:0016829">
    <property type="term" value="F:lyase activity"/>
    <property type="evidence" value="ECO:0007669"/>
    <property type="project" value="UniProtKB-KW"/>
</dbReference>
<evidence type="ECO:0000259" key="1">
    <source>
        <dbReference type="PROSITE" id="PS51819"/>
    </source>
</evidence>
<dbReference type="OrthoDB" id="192739at2"/>
<reference evidence="3" key="1">
    <citation type="submission" date="2016-10" db="EMBL/GenBank/DDBJ databases">
        <authorList>
            <person name="Varghese N."/>
            <person name="Submissions S."/>
        </authorList>
    </citation>
    <scope>NUCLEOTIDE SEQUENCE [LARGE SCALE GENOMIC DNA]</scope>
    <source>
        <strain evidence="3">DSM 8344</strain>
    </source>
</reference>
<dbReference type="RefSeq" id="WP_092330612.1">
    <property type="nucleotide sequence ID" value="NZ_FNCP01000004.1"/>
</dbReference>
<sequence>MKFCWSTLRVANLEESLKFYQEIVGLKLVNRFPAGPGVEIAFLGDGETKIELLCNAADTKINCGTDISWGFEVESVDEFMTFLKERGIEIQSGPFQPNPHTKFFFINDPNGFKLQFVENM</sequence>
<dbReference type="InterPro" id="IPR029068">
    <property type="entry name" value="Glyas_Bleomycin-R_OHBP_Dase"/>
</dbReference>
<dbReference type="InterPro" id="IPR037523">
    <property type="entry name" value="VOC_core"/>
</dbReference>
<dbReference type="STRING" id="1121419.SAMN05443529_10442"/>
<proteinExistence type="predicted"/>
<dbReference type="EMBL" id="FNCP01000004">
    <property type="protein sequence ID" value="SDG55994.1"/>
    <property type="molecule type" value="Genomic_DNA"/>
</dbReference>
<dbReference type="PROSITE" id="PS51819">
    <property type="entry name" value="VOC"/>
    <property type="match status" value="1"/>
</dbReference>
<dbReference type="AlphaFoldDB" id="A0A1G7V8F1"/>